<dbReference type="EMBL" id="AOHZ01000082">
    <property type="protein sequence ID" value="ELY51169.1"/>
    <property type="molecule type" value="Genomic_DNA"/>
</dbReference>
<dbReference type="PANTHER" id="PTHR37953">
    <property type="entry name" value="UPF0127 PROTEIN MJ1496"/>
    <property type="match status" value="1"/>
</dbReference>
<proteinExistence type="predicted"/>
<evidence type="ECO:0000313" key="1">
    <source>
        <dbReference type="EMBL" id="ELY51169.1"/>
    </source>
</evidence>
<dbReference type="InterPro" id="IPR003795">
    <property type="entry name" value="DUF192"/>
</dbReference>
<dbReference type="InterPro" id="IPR038695">
    <property type="entry name" value="Saro_0823-like_sf"/>
</dbReference>
<dbReference type="Gene3D" id="2.60.120.1140">
    <property type="entry name" value="Protein of unknown function DUF192"/>
    <property type="match status" value="1"/>
</dbReference>
<dbReference type="Pfam" id="PF02643">
    <property type="entry name" value="DUF192"/>
    <property type="match status" value="1"/>
</dbReference>
<dbReference type="STRING" id="1227499.C493_17696"/>
<evidence type="ECO:0008006" key="3">
    <source>
        <dbReference type="Google" id="ProtNLM"/>
    </source>
</evidence>
<keyword evidence="2" id="KW-1185">Reference proteome</keyword>
<accession>L9WNX7</accession>
<dbReference type="PATRIC" id="fig|1227499.3.peg.3637"/>
<organism evidence="1 2">
    <name type="scientific">Natronolimnohabitans innermongolicus JCM 12255</name>
    <dbReference type="NCBI Taxonomy" id="1227499"/>
    <lineage>
        <taxon>Archaea</taxon>
        <taxon>Methanobacteriati</taxon>
        <taxon>Methanobacteriota</taxon>
        <taxon>Stenosarchaea group</taxon>
        <taxon>Halobacteria</taxon>
        <taxon>Halobacteriales</taxon>
        <taxon>Natrialbaceae</taxon>
        <taxon>Natronolimnohabitans</taxon>
    </lineage>
</organism>
<gene>
    <name evidence="1" type="ORF">C493_17696</name>
</gene>
<dbReference type="AlphaFoldDB" id="L9WNX7"/>
<dbReference type="Proteomes" id="UP000011602">
    <property type="component" value="Unassembled WGS sequence"/>
</dbReference>
<evidence type="ECO:0000313" key="2">
    <source>
        <dbReference type="Proteomes" id="UP000011602"/>
    </source>
</evidence>
<comment type="caution">
    <text evidence="1">The sequence shown here is derived from an EMBL/GenBank/DDBJ whole genome shotgun (WGS) entry which is preliminary data.</text>
</comment>
<reference evidence="1 2" key="1">
    <citation type="journal article" date="2014" name="PLoS Genet.">
        <title>Phylogenetically driven sequencing of extremely halophilic archaea reveals strategies for static and dynamic osmo-response.</title>
        <authorList>
            <person name="Becker E.A."/>
            <person name="Seitzer P.M."/>
            <person name="Tritt A."/>
            <person name="Larsen D."/>
            <person name="Krusor M."/>
            <person name="Yao A.I."/>
            <person name="Wu D."/>
            <person name="Madern D."/>
            <person name="Eisen J.A."/>
            <person name="Darling A.E."/>
            <person name="Facciotti M.T."/>
        </authorList>
    </citation>
    <scope>NUCLEOTIDE SEQUENCE [LARGE SCALE GENOMIC DNA]</scope>
    <source>
        <strain evidence="1 2">JCM 12255</strain>
    </source>
</reference>
<protein>
    <recommendedName>
        <fullName evidence="3">DUF192 domain-containing protein</fullName>
    </recommendedName>
</protein>
<dbReference type="PANTHER" id="PTHR37953:SF1">
    <property type="entry name" value="UPF0127 PROTEIN MJ1496"/>
    <property type="match status" value="1"/>
</dbReference>
<dbReference type="eggNOG" id="arCOG03113">
    <property type="taxonomic scope" value="Archaea"/>
</dbReference>
<name>L9WNX7_9EURY</name>
<sequence>MLARRSRPARPGRRGDRGEFDAVRSAVTPSGIGQERARSFFVPDYGLEGVRLVHEPVAGGESGNGDRGDVSDRRLLATTVDVADTLLSQTRGLMFRRSIPDDYALAFRFETTSVRDVHMLFVFFPIDAIWVADGVVQRVERLRPWRSFAREECDLMLELPAGAAEGVEAGDRVVLEDG</sequence>